<dbReference type="GO" id="GO:0004722">
    <property type="term" value="F:protein serine/threonine phosphatase activity"/>
    <property type="evidence" value="ECO:0007669"/>
    <property type="project" value="InterPro"/>
</dbReference>
<dbReference type="SMART" id="SM00332">
    <property type="entry name" value="PP2Cc"/>
    <property type="match status" value="1"/>
</dbReference>
<evidence type="ECO:0000313" key="3">
    <source>
        <dbReference type="Proteomes" id="UP000664417"/>
    </source>
</evidence>
<evidence type="ECO:0000259" key="1">
    <source>
        <dbReference type="PROSITE" id="PS51746"/>
    </source>
</evidence>
<dbReference type="SMART" id="SM00331">
    <property type="entry name" value="PP2C_SIG"/>
    <property type="match status" value="1"/>
</dbReference>
<dbReference type="InterPro" id="IPR036457">
    <property type="entry name" value="PPM-type-like_dom_sf"/>
</dbReference>
<dbReference type="EMBL" id="JAFREP010000008">
    <property type="protein sequence ID" value="MBO1318946.1"/>
    <property type="molecule type" value="Genomic_DNA"/>
</dbReference>
<dbReference type="Gene3D" id="3.60.40.10">
    <property type="entry name" value="PPM-type phosphatase domain"/>
    <property type="match status" value="1"/>
</dbReference>
<dbReference type="InterPro" id="IPR001932">
    <property type="entry name" value="PPM-type_phosphatase-like_dom"/>
</dbReference>
<dbReference type="PROSITE" id="PS51746">
    <property type="entry name" value="PPM_2"/>
    <property type="match status" value="1"/>
</dbReference>
<dbReference type="PANTHER" id="PTHR13832">
    <property type="entry name" value="PROTEIN PHOSPHATASE 2C"/>
    <property type="match status" value="1"/>
</dbReference>
<dbReference type="CDD" id="cd00143">
    <property type="entry name" value="PP2Cc"/>
    <property type="match status" value="1"/>
</dbReference>
<reference evidence="2" key="1">
    <citation type="submission" date="2021-03" db="EMBL/GenBank/DDBJ databases">
        <authorList>
            <person name="Wang G."/>
        </authorList>
    </citation>
    <scope>NUCLEOTIDE SEQUENCE</scope>
    <source>
        <strain evidence="2">KCTC 12899</strain>
    </source>
</reference>
<dbReference type="SUPFAM" id="SSF81606">
    <property type="entry name" value="PP2C-like"/>
    <property type="match status" value="1"/>
</dbReference>
<protein>
    <submittedName>
        <fullName evidence="2">Serine/threonine-protein phosphatase</fullName>
    </submittedName>
</protein>
<proteinExistence type="predicted"/>
<keyword evidence="3" id="KW-1185">Reference proteome</keyword>
<dbReference type="Pfam" id="PF13672">
    <property type="entry name" value="PP2C_2"/>
    <property type="match status" value="1"/>
</dbReference>
<feature type="domain" description="PPM-type phosphatase" evidence="1">
    <location>
        <begin position="9"/>
        <end position="269"/>
    </location>
</feature>
<accession>A0A8J7Q6D5</accession>
<organism evidence="2 3">
    <name type="scientific">Acanthopleuribacter pedis</name>
    <dbReference type="NCBI Taxonomy" id="442870"/>
    <lineage>
        <taxon>Bacteria</taxon>
        <taxon>Pseudomonadati</taxon>
        <taxon>Acidobacteriota</taxon>
        <taxon>Holophagae</taxon>
        <taxon>Acanthopleuribacterales</taxon>
        <taxon>Acanthopleuribacteraceae</taxon>
        <taxon>Acanthopleuribacter</taxon>
    </lineage>
</organism>
<sequence length="304" mass="33271">MNQVRVVQVNGLTDVGCVRSGNEDCFLIQTTNQARPELNPSGTFTYENETGVFIAVSDGMGGAAAGEVASETTLHAIRDYIDDHRADLNEAAPEEIAQIIEASVHWANRAIFAKARELDIRKPMGATLTSAFLKDAVLYLCQIGDSRAYCFRDGNLLKITRDQSFVGHLVELGTITEVQALRHPQRNVILQALGTQDNLKVDVSYLPLCKGDIIVLCSDGLYSEFTPEKLQERVRASCNGSLEDFVKTLVTEAKSAGGKDNITVVGMHVNEGFPVREPGEVPGYLAFPFLEADNPLKRVNSIFH</sequence>
<name>A0A8J7Q6D5_9BACT</name>
<dbReference type="PANTHER" id="PTHR13832:SF827">
    <property type="entry name" value="PROTEIN PHOSPHATASE 1L"/>
    <property type="match status" value="1"/>
</dbReference>
<gene>
    <name evidence="2" type="ORF">J3U88_10795</name>
</gene>
<dbReference type="RefSeq" id="WP_207858766.1">
    <property type="nucleotide sequence ID" value="NZ_JAFREP010000008.1"/>
</dbReference>
<dbReference type="Proteomes" id="UP000664417">
    <property type="component" value="Unassembled WGS sequence"/>
</dbReference>
<evidence type="ECO:0000313" key="2">
    <source>
        <dbReference type="EMBL" id="MBO1318946.1"/>
    </source>
</evidence>
<comment type="caution">
    <text evidence="2">The sequence shown here is derived from an EMBL/GenBank/DDBJ whole genome shotgun (WGS) entry which is preliminary data.</text>
</comment>
<dbReference type="InterPro" id="IPR015655">
    <property type="entry name" value="PP2C"/>
</dbReference>
<dbReference type="AlphaFoldDB" id="A0A8J7Q6D5"/>